<accession>A0A084UB62</accession>
<proteinExistence type="predicted"/>
<evidence type="ECO:0000256" key="5">
    <source>
        <dbReference type="SAM" id="Phobius"/>
    </source>
</evidence>
<feature type="transmembrane region" description="Helical" evidence="5">
    <location>
        <begin position="371"/>
        <end position="392"/>
    </location>
</feature>
<feature type="transmembrane region" description="Helical" evidence="5">
    <location>
        <begin position="211"/>
        <end position="230"/>
    </location>
</feature>
<feature type="transmembrane region" description="Helical" evidence="5">
    <location>
        <begin position="98"/>
        <end position="116"/>
    </location>
</feature>
<dbReference type="OrthoDB" id="7915840at2"/>
<comment type="caution">
    <text evidence="7">The sequence shown here is derived from an EMBL/GenBank/DDBJ whole genome shotgun (WGS) entry which is preliminary data.</text>
</comment>
<keyword evidence="4 5" id="KW-0472">Membrane</keyword>
<feature type="transmembrane region" description="Helical" evidence="5">
    <location>
        <begin position="160"/>
        <end position="180"/>
    </location>
</feature>
<protein>
    <submittedName>
        <fullName evidence="7">O-antigen polymerase</fullName>
    </submittedName>
</protein>
<evidence type="ECO:0000313" key="7">
    <source>
        <dbReference type="EMBL" id="KFB10198.1"/>
    </source>
</evidence>
<organism evidence="7 8">
    <name type="scientific">Nitratireductor basaltis</name>
    <dbReference type="NCBI Taxonomy" id="472175"/>
    <lineage>
        <taxon>Bacteria</taxon>
        <taxon>Pseudomonadati</taxon>
        <taxon>Pseudomonadota</taxon>
        <taxon>Alphaproteobacteria</taxon>
        <taxon>Hyphomicrobiales</taxon>
        <taxon>Phyllobacteriaceae</taxon>
        <taxon>Nitratireductor</taxon>
    </lineage>
</organism>
<dbReference type="InterPro" id="IPR051533">
    <property type="entry name" value="WaaL-like"/>
</dbReference>
<dbReference type="InterPro" id="IPR007016">
    <property type="entry name" value="O-antigen_ligase-rel_domated"/>
</dbReference>
<name>A0A084UB62_9HYPH</name>
<gene>
    <name evidence="7" type="ORF">EL18_01228</name>
</gene>
<dbReference type="Pfam" id="PF04932">
    <property type="entry name" value="Wzy_C"/>
    <property type="match status" value="1"/>
</dbReference>
<evidence type="ECO:0000256" key="4">
    <source>
        <dbReference type="ARBA" id="ARBA00023136"/>
    </source>
</evidence>
<feature type="transmembrane region" description="Helical" evidence="5">
    <location>
        <begin position="66"/>
        <end position="86"/>
    </location>
</feature>
<evidence type="ECO:0000259" key="6">
    <source>
        <dbReference type="Pfam" id="PF04932"/>
    </source>
</evidence>
<dbReference type="GO" id="GO:0016020">
    <property type="term" value="C:membrane"/>
    <property type="evidence" value="ECO:0007669"/>
    <property type="project" value="UniProtKB-SubCell"/>
</dbReference>
<dbReference type="EMBL" id="JMQM01000001">
    <property type="protein sequence ID" value="KFB10198.1"/>
    <property type="molecule type" value="Genomic_DNA"/>
</dbReference>
<evidence type="ECO:0000256" key="1">
    <source>
        <dbReference type="ARBA" id="ARBA00004141"/>
    </source>
</evidence>
<dbReference type="AlphaFoldDB" id="A0A084UB62"/>
<evidence type="ECO:0000313" key="8">
    <source>
        <dbReference type="Proteomes" id="UP000053675"/>
    </source>
</evidence>
<feature type="domain" description="O-antigen ligase-related" evidence="6">
    <location>
        <begin position="195"/>
        <end position="347"/>
    </location>
</feature>
<keyword evidence="2 5" id="KW-0812">Transmembrane</keyword>
<feature type="transmembrane region" description="Helical" evidence="5">
    <location>
        <begin position="339"/>
        <end position="359"/>
    </location>
</feature>
<feature type="transmembrane region" description="Helical" evidence="5">
    <location>
        <begin position="34"/>
        <end position="54"/>
    </location>
</feature>
<dbReference type="PANTHER" id="PTHR37422">
    <property type="entry name" value="TEICHURONIC ACID BIOSYNTHESIS PROTEIN TUAE"/>
    <property type="match status" value="1"/>
</dbReference>
<dbReference type="STRING" id="472175.EL18_01228"/>
<keyword evidence="3 5" id="KW-1133">Transmembrane helix</keyword>
<dbReference type="RefSeq" id="WP_081871101.1">
    <property type="nucleotide sequence ID" value="NZ_JMQM01000001.1"/>
</dbReference>
<comment type="subcellular location">
    <subcellularLocation>
        <location evidence="1">Membrane</location>
        <topology evidence="1">Multi-pass membrane protein</topology>
    </subcellularLocation>
</comment>
<dbReference type="Proteomes" id="UP000053675">
    <property type="component" value="Unassembled WGS sequence"/>
</dbReference>
<dbReference type="PANTHER" id="PTHR37422:SF21">
    <property type="entry name" value="EXOQ-LIKE PROTEIN"/>
    <property type="match status" value="1"/>
</dbReference>
<feature type="transmembrane region" description="Helical" evidence="5">
    <location>
        <begin position="187"/>
        <end position="205"/>
    </location>
</feature>
<reference evidence="7 8" key="1">
    <citation type="submission" date="2014-05" db="EMBL/GenBank/DDBJ databases">
        <title>Draft Genome Sequence of Nitratireductor basaltis Strain UMTGB225, A Marine Bacterium Isolated from Green Barrel Tunicate.</title>
        <authorList>
            <person name="Gan H.Y."/>
        </authorList>
    </citation>
    <scope>NUCLEOTIDE SEQUENCE [LARGE SCALE GENOMIC DNA]</scope>
    <source>
        <strain evidence="7 8">UMTGB225</strain>
    </source>
</reference>
<evidence type="ECO:0000256" key="3">
    <source>
        <dbReference type="ARBA" id="ARBA00022989"/>
    </source>
</evidence>
<keyword evidence="8" id="KW-1185">Reference proteome</keyword>
<dbReference type="PATRIC" id="fig|472175.3.peg.1238"/>
<sequence>MSEPVGWRENMASAFSYPTINRFFTFALWSTPPLLGSVASFVWHGGALWCVKEIAAGRKSFATTRAFRITSILLLFYGLMLVVSFLANSPSLETAPRLLPAATPLLFPFSYSIWAICDRDRIAHAISIASCIACLGAFSLAIVEFFVWQTRPEGGAGNSLVFAVVTGAAACACLGSLVTLHRRYNRVVNAIIAFAATCGFGAVVLSESRSLWVACLLAILGLVLPYVRLLPRIPLKFTIGAIALLAALGTLSIEPVSQRFGALAENFHALEVDENYDTSLGLRVALFDIGMQKVAGAPLLGSGIQNTRDIIAAEMWAQYELDRGFTHFHNGFLTAAVEAGTFGATALLLLLLFVGIAGMKTLWVHGEGPRALGGAILVSMFCIYALGGSFNMILGQDLYDTMFMIMLISGCILAFPEPKSVPDASKS</sequence>
<evidence type="ECO:0000256" key="2">
    <source>
        <dbReference type="ARBA" id="ARBA00022692"/>
    </source>
</evidence>
<dbReference type="eggNOG" id="COG3307">
    <property type="taxonomic scope" value="Bacteria"/>
</dbReference>
<feature type="transmembrane region" description="Helical" evidence="5">
    <location>
        <begin position="128"/>
        <end position="148"/>
    </location>
</feature>